<comment type="caution">
    <text evidence="1">The sequence shown here is derived from an EMBL/GenBank/DDBJ whole genome shotgun (WGS) entry which is preliminary data.</text>
</comment>
<organism evidence="1 2">
    <name type="scientific">Flavivirga jejuensis</name>
    <dbReference type="NCBI Taxonomy" id="870487"/>
    <lineage>
        <taxon>Bacteria</taxon>
        <taxon>Pseudomonadati</taxon>
        <taxon>Bacteroidota</taxon>
        <taxon>Flavobacteriia</taxon>
        <taxon>Flavobacteriales</taxon>
        <taxon>Flavobacteriaceae</taxon>
        <taxon>Flavivirga</taxon>
    </lineage>
</organism>
<evidence type="ECO:0000313" key="2">
    <source>
        <dbReference type="Proteomes" id="UP001176806"/>
    </source>
</evidence>
<sequence>MNIKINASSELMENNKQADIMSPQKAFQVLQTKEGHSLFFSIGTDNVLYLTREVPGSDSGWIKTDLSSCLSEFNGGIKIAVKTFQVGQNITTNNIDIVIAIKGKNQDYIYTALNLVNEDATWASDLIWSVQAYDDKSHPHPKVEVSDIYIAESTNTEYIVVDILKDPSNSNTFVNRYYLDPDKKITGQVWNGHDLSADLNAYTISSCLGKKLDQLVEGIYTMGQINNITELIYTPLYNVFNPAIPANPSRLTLPTGASAMASVKNNPDGTALFVSGDKALHYFPCNKQEDGDASQMILQNDLFLNVTELHANANSSDIIVWGLNKQGQVFYTKCAIGSETEPAAWSTPIPILTEVTQIASYLNPENSTNVIFAHTDGANLVKLIQNPTTTMWEQRNITLPPTDINDVLSFNTYTTHIQVSREDNLVASNQHVDITSTSPVSVYINNKFAILSPSVPHRVITDETGTITILQETQEIGGVCYNLQLVGAPDTVNVNPMIKMMQIMESIKSGDDLGNVVVTNADGTTQKLVSNSISAQDKAATAQAIQQFVAASKNVPQDGNIQGRAKTRHAVLSSYSASSFVATDHTIWGMSFNTNGSSYHSGEDALSHFGIQKNNQTNKFALRSAAVQTDDIGHAIAATAGDVFRWVKDALNDVKNFFVQVIDGVANFFITIGEVLYTFVLDCFHTIASAIEFVFNKIKVFIEDLIKWIGFLFKWNDIIRTHDVLKNVFKRGIENSVNQIDVLKENTNLIFDNLQSRIDSWAGLETTIGNLSEKSAAAGSCPGKDDPQSNYGTYHLNNGAAKSKTNASIINGVTDQLEDLLNTLASAIETEGDIFENAYNTLKTQVINQVDTLPIGEILKRSIAIIADILIESVENLVDTAIDIIKILMQGVLDILDAKIEIPVLSWLYKEITGNNLSLLDAVCLALAIPTTLLYKISENKVPFPDNSTTRALISASSWSQLQDVLNISVVSNSPQARKLVETDGIKTQSTDDDLTSLQKGFILALRLTAFCSSFAFIGLNIAKKAAPNSKSTSILHGICFYTTTAPNFASGLIKSTEQRWDKVMGEVIYGITIIEKLVDVFTYRQETDPKMKVWANATKFIDCTLGVAGLVTTFAPLGYGVTLQSVTVAITNACWNLNRIMSPFAKDPYMFTIKMGLIGFYGMGQQCIILGNKTVDNSSSKSEANLVLG</sequence>
<dbReference type="Proteomes" id="UP001176806">
    <property type="component" value="Unassembled WGS sequence"/>
</dbReference>
<accession>A0ABT8WUD8</accession>
<protein>
    <submittedName>
        <fullName evidence="1">Uncharacterized protein</fullName>
    </submittedName>
</protein>
<proteinExistence type="predicted"/>
<reference evidence="1" key="1">
    <citation type="submission" date="2023-07" db="EMBL/GenBank/DDBJ databases">
        <title>Two novel species in the genus Flavivirga.</title>
        <authorList>
            <person name="Kwon K."/>
        </authorList>
    </citation>
    <scope>NUCLEOTIDE SEQUENCE</scope>
    <source>
        <strain evidence="1">KACC 14158</strain>
    </source>
</reference>
<gene>
    <name evidence="1" type="ORF">Q4Q40_20035</name>
</gene>
<dbReference type="RefSeq" id="WP_303303795.1">
    <property type="nucleotide sequence ID" value="NZ_BAABDA010000001.1"/>
</dbReference>
<keyword evidence="2" id="KW-1185">Reference proteome</keyword>
<evidence type="ECO:0000313" key="1">
    <source>
        <dbReference type="EMBL" id="MDO5976496.1"/>
    </source>
</evidence>
<dbReference type="EMBL" id="JAUOEL010000008">
    <property type="protein sequence ID" value="MDO5976496.1"/>
    <property type="molecule type" value="Genomic_DNA"/>
</dbReference>
<name>A0ABT8WUD8_9FLAO</name>